<keyword evidence="1" id="KW-0805">Transcription regulation</keyword>
<evidence type="ECO:0000313" key="7">
    <source>
        <dbReference type="EMBL" id="VIO75596.1"/>
    </source>
</evidence>
<dbReference type="Gene3D" id="1.10.357.10">
    <property type="entry name" value="Tetracycline Repressor, domain 2"/>
    <property type="match status" value="1"/>
</dbReference>
<dbReference type="InterPro" id="IPR009057">
    <property type="entry name" value="Homeodomain-like_sf"/>
</dbReference>
<feature type="region of interest" description="Disordered" evidence="5">
    <location>
        <begin position="1"/>
        <end position="20"/>
    </location>
</feature>
<reference evidence="7" key="1">
    <citation type="submission" date="2019-02" db="EMBL/GenBank/DDBJ databases">
        <authorList>
            <person name="Pothier F.J."/>
        </authorList>
    </citation>
    <scope>NUCLEOTIDE SEQUENCE</scope>
    <source>
        <strain evidence="7">CI-1B</strain>
    </source>
</reference>
<gene>
    <name evidence="7" type="primary">yxaF</name>
    <name evidence="7" type="ORF">CI1B_59750</name>
</gene>
<dbReference type="PRINTS" id="PR00455">
    <property type="entry name" value="HTHTETR"/>
</dbReference>
<keyword evidence="3" id="KW-0804">Transcription</keyword>
<keyword evidence="8" id="KW-1185">Reference proteome</keyword>
<dbReference type="Proteomes" id="UP000328092">
    <property type="component" value="Unassembled WGS sequence"/>
</dbReference>
<dbReference type="InterPro" id="IPR001647">
    <property type="entry name" value="HTH_TetR"/>
</dbReference>
<accession>A0A508TMY3</accession>
<dbReference type="PROSITE" id="PS50977">
    <property type="entry name" value="HTH_TETR_2"/>
    <property type="match status" value="1"/>
</dbReference>
<evidence type="ECO:0000256" key="4">
    <source>
        <dbReference type="PROSITE-ProRule" id="PRU00335"/>
    </source>
</evidence>
<feature type="domain" description="HTH tetR-type" evidence="6">
    <location>
        <begin position="20"/>
        <end position="80"/>
    </location>
</feature>
<dbReference type="PANTHER" id="PTHR47506">
    <property type="entry name" value="TRANSCRIPTIONAL REGULATORY PROTEIN"/>
    <property type="match status" value="1"/>
</dbReference>
<evidence type="ECO:0000256" key="2">
    <source>
        <dbReference type="ARBA" id="ARBA00023125"/>
    </source>
</evidence>
<dbReference type="SUPFAM" id="SSF46689">
    <property type="entry name" value="Homeodomain-like"/>
    <property type="match status" value="1"/>
</dbReference>
<dbReference type="InterPro" id="IPR036271">
    <property type="entry name" value="Tet_transcr_reg_TetR-rel_C_sf"/>
</dbReference>
<name>A0A508TMY3_9BRAD</name>
<sequence>MVLSSEDDPGPRMASLPSKQTMKERILETADKLFYLQGIRAIGVDTIAAEIGISKRTLYNHFPSKDALIEAYLRRRFVDPRPSDKPPAEQILATFDSLERRFAAEDFRGCPFVNAVAELGPEDEHRTVRNIAVAFKESRRVWFRDLLQQLGVADAEGLATQLVLLVDGSIAQDLVRDDPAMARAAREAAKVLLANAGVKLGTSGAAKPRAG</sequence>
<dbReference type="SUPFAM" id="SSF48498">
    <property type="entry name" value="Tetracyclin repressor-like, C-terminal domain"/>
    <property type="match status" value="1"/>
</dbReference>
<protein>
    <submittedName>
        <fullName evidence="7">HTH-type transcriptional regulator YxaF</fullName>
    </submittedName>
</protein>
<organism evidence="7 8">
    <name type="scientific">Bradyrhizobium ivorense</name>
    <dbReference type="NCBI Taxonomy" id="2511166"/>
    <lineage>
        <taxon>Bacteria</taxon>
        <taxon>Pseudomonadati</taxon>
        <taxon>Pseudomonadota</taxon>
        <taxon>Alphaproteobacteria</taxon>
        <taxon>Hyphomicrobiales</taxon>
        <taxon>Nitrobacteraceae</taxon>
        <taxon>Bradyrhizobium</taxon>
    </lineage>
</organism>
<evidence type="ECO:0000256" key="1">
    <source>
        <dbReference type="ARBA" id="ARBA00023015"/>
    </source>
</evidence>
<feature type="DNA-binding region" description="H-T-H motif" evidence="4">
    <location>
        <begin position="43"/>
        <end position="62"/>
    </location>
</feature>
<dbReference type="GO" id="GO:0003677">
    <property type="term" value="F:DNA binding"/>
    <property type="evidence" value="ECO:0007669"/>
    <property type="project" value="UniProtKB-UniRule"/>
</dbReference>
<comment type="caution">
    <text evidence="7">The sequence shown here is derived from an EMBL/GenBank/DDBJ whole genome shotgun (WGS) entry which is preliminary data.</text>
</comment>
<dbReference type="Pfam" id="PF00440">
    <property type="entry name" value="TetR_N"/>
    <property type="match status" value="1"/>
</dbReference>
<evidence type="ECO:0000259" key="6">
    <source>
        <dbReference type="PROSITE" id="PS50977"/>
    </source>
</evidence>
<dbReference type="AlphaFoldDB" id="A0A508TMY3"/>
<dbReference type="PANTHER" id="PTHR47506:SF1">
    <property type="entry name" value="HTH-TYPE TRANSCRIPTIONAL REGULATOR YJDC"/>
    <property type="match status" value="1"/>
</dbReference>
<evidence type="ECO:0000313" key="8">
    <source>
        <dbReference type="Proteomes" id="UP000328092"/>
    </source>
</evidence>
<dbReference type="FunFam" id="1.10.10.60:FF:000141">
    <property type="entry name" value="TetR family transcriptional regulator"/>
    <property type="match status" value="1"/>
</dbReference>
<dbReference type="Pfam" id="PF21993">
    <property type="entry name" value="TetR_C_13_2"/>
    <property type="match status" value="1"/>
</dbReference>
<dbReference type="EMBL" id="CAADFC020000024">
    <property type="protein sequence ID" value="VIO75596.1"/>
    <property type="molecule type" value="Genomic_DNA"/>
</dbReference>
<dbReference type="InterPro" id="IPR054156">
    <property type="entry name" value="YxaF_TetR_C"/>
</dbReference>
<proteinExistence type="predicted"/>
<keyword evidence="2 4" id="KW-0238">DNA-binding</keyword>
<evidence type="ECO:0000256" key="5">
    <source>
        <dbReference type="SAM" id="MobiDB-lite"/>
    </source>
</evidence>
<evidence type="ECO:0000256" key="3">
    <source>
        <dbReference type="ARBA" id="ARBA00023163"/>
    </source>
</evidence>